<dbReference type="Proteomes" id="UP001071478">
    <property type="component" value="Unassembled WGS sequence"/>
</dbReference>
<dbReference type="EMBL" id="JAPMKU010000003">
    <property type="protein sequence ID" value="MCX7468868.1"/>
    <property type="molecule type" value="Genomic_DNA"/>
</dbReference>
<evidence type="ECO:0000313" key="5">
    <source>
        <dbReference type="Proteomes" id="UP001081709"/>
    </source>
</evidence>
<evidence type="ECO:0000313" key="2">
    <source>
        <dbReference type="EMBL" id="MCX7444293.1"/>
    </source>
</evidence>
<accession>A0A9Q4CA27</accession>
<evidence type="ECO:0000256" key="1">
    <source>
        <dbReference type="SAM" id="Phobius"/>
    </source>
</evidence>
<feature type="transmembrane region" description="Helical" evidence="1">
    <location>
        <begin position="31"/>
        <end position="50"/>
    </location>
</feature>
<proteinExistence type="predicted"/>
<keyword evidence="1" id="KW-1133">Transmembrane helix</keyword>
<name>A0A9Q4CA27_9CORY</name>
<dbReference type="RefSeq" id="WP_248168318.1">
    <property type="nucleotide sequence ID" value="NZ_JALNJA010000003.1"/>
</dbReference>
<feature type="transmembrane region" description="Helical" evidence="1">
    <location>
        <begin position="7"/>
        <end position="25"/>
    </location>
</feature>
<organism evidence="3 4">
    <name type="scientific">Corynebacterium pygosceleis</name>
    <dbReference type="NCBI Taxonomy" id="2800406"/>
    <lineage>
        <taxon>Bacteria</taxon>
        <taxon>Bacillati</taxon>
        <taxon>Actinomycetota</taxon>
        <taxon>Actinomycetes</taxon>
        <taxon>Mycobacteriales</taxon>
        <taxon>Corynebacteriaceae</taxon>
        <taxon>Corynebacterium</taxon>
    </lineage>
</organism>
<evidence type="ECO:0000313" key="3">
    <source>
        <dbReference type="EMBL" id="MCX7468868.1"/>
    </source>
</evidence>
<keyword evidence="5" id="KW-1185">Reference proteome</keyword>
<comment type="caution">
    <text evidence="3">The sequence shown here is derived from an EMBL/GenBank/DDBJ whole genome shotgun (WGS) entry which is preliminary data.</text>
</comment>
<protein>
    <submittedName>
        <fullName evidence="3">Uncharacterized protein</fullName>
    </submittedName>
</protein>
<keyword evidence="1" id="KW-0472">Membrane</keyword>
<keyword evidence="1" id="KW-0812">Transmembrane</keyword>
<dbReference type="EMBL" id="JAPMKV010000002">
    <property type="protein sequence ID" value="MCX7444293.1"/>
    <property type="molecule type" value="Genomic_DNA"/>
</dbReference>
<reference evidence="3" key="1">
    <citation type="submission" date="2022-11" db="EMBL/GenBank/DDBJ databases">
        <title>Corynebacterium sp. isolated from Penguins.</title>
        <authorList>
            <person name="Sedlar K."/>
            <person name="Svec P."/>
        </authorList>
    </citation>
    <scope>NUCLEOTIDE SEQUENCE</scope>
    <source>
        <strain evidence="2">P7003</strain>
        <strain evidence="3">P7374</strain>
    </source>
</reference>
<dbReference type="Proteomes" id="UP001081709">
    <property type="component" value="Unassembled WGS sequence"/>
</dbReference>
<sequence>MTVLRTVVALTGTAAIFFVFLGVLQDWDMNSAAKSIFALLFSAVFAYLIFRDHRKRRSQVPGRTAPAPH</sequence>
<dbReference type="AlphaFoldDB" id="A0A9Q4CA27"/>
<evidence type="ECO:0000313" key="4">
    <source>
        <dbReference type="Proteomes" id="UP001071478"/>
    </source>
</evidence>
<gene>
    <name evidence="2" type="ORF">OS125_03405</name>
    <name evidence="3" type="ORF">OS129_08275</name>
</gene>